<dbReference type="AlphaFoldDB" id="A0A1C6UQH8"/>
<reference evidence="7" key="1">
    <citation type="submission" date="2016-06" db="EMBL/GenBank/DDBJ databases">
        <authorList>
            <person name="Varghese N."/>
            <person name="Submissions Spin"/>
        </authorList>
    </citation>
    <scope>NUCLEOTIDE SEQUENCE [LARGE SCALE GENOMIC DNA]</scope>
    <source>
        <strain evidence="7">DSM 44151</strain>
    </source>
</reference>
<dbReference type="PANTHER" id="PTHR30204:SF69">
    <property type="entry name" value="MERR-FAMILY TRANSCRIPTIONAL REGULATOR"/>
    <property type="match status" value="1"/>
</dbReference>
<feature type="domain" description="HTH merR-type" evidence="5">
    <location>
        <begin position="8"/>
        <end position="76"/>
    </location>
</feature>
<evidence type="ECO:0000256" key="1">
    <source>
        <dbReference type="ARBA" id="ARBA00022491"/>
    </source>
</evidence>
<protein>
    <submittedName>
        <fullName evidence="6">DNA-binding transcriptional regulator, MerR family</fullName>
    </submittedName>
</protein>
<evidence type="ECO:0000259" key="5">
    <source>
        <dbReference type="PROSITE" id="PS50937"/>
    </source>
</evidence>
<dbReference type="PANTHER" id="PTHR30204">
    <property type="entry name" value="REDOX-CYCLING DRUG-SENSING TRANSCRIPTIONAL ACTIVATOR SOXR"/>
    <property type="match status" value="1"/>
</dbReference>
<evidence type="ECO:0000313" key="7">
    <source>
        <dbReference type="Proteomes" id="UP000198605"/>
    </source>
</evidence>
<evidence type="ECO:0000256" key="3">
    <source>
        <dbReference type="ARBA" id="ARBA00023125"/>
    </source>
</evidence>
<dbReference type="GeneID" id="43278826"/>
<dbReference type="InterPro" id="IPR000551">
    <property type="entry name" value="MerR-type_HTH_dom"/>
</dbReference>
<dbReference type="PROSITE" id="PS50937">
    <property type="entry name" value="HTH_MERR_2"/>
    <property type="match status" value="1"/>
</dbReference>
<dbReference type="PRINTS" id="PR00040">
    <property type="entry name" value="HTHMERR"/>
</dbReference>
<dbReference type="GO" id="GO:0003700">
    <property type="term" value="F:DNA-binding transcription factor activity"/>
    <property type="evidence" value="ECO:0007669"/>
    <property type="project" value="InterPro"/>
</dbReference>
<keyword evidence="4" id="KW-0804">Transcription</keyword>
<gene>
    <name evidence="6" type="ORF">GA0070603_2175</name>
</gene>
<dbReference type="RefSeq" id="WP_091311125.1">
    <property type="nucleotide sequence ID" value="NZ_FMIB01000002.1"/>
</dbReference>
<dbReference type="InterPro" id="IPR009061">
    <property type="entry name" value="DNA-bd_dom_put_sf"/>
</dbReference>
<sequence>MQPGDDATMTIGEIAGRFGLATHVLRHWESMGLLTPARVVAGRRRYRSADLYRVATILRAKEAGLSLEQIRELLTSAVPTRRREILLRHRADLVARIDALQDSLRFIDGGLECEHDDFTACPHYQAMVRARIGPHATPHIPA</sequence>
<organism evidence="6 7">
    <name type="scientific">Micromonospora chersina</name>
    <dbReference type="NCBI Taxonomy" id="47854"/>
    <lineage>
        <taxon>Bacteria</taxon>
        <taxon>Bacillati</taxon>
        <taxon>Actinomycetota</taxon>
        <taxon>Actinomycetes</taxon>
        <taxon>Micromonosporales</taxon>
        <taxon>Micromonosporaceae</taxon>
        <taxon>Micromonospora</taxon>
    </lineage>
</organism>
<dbReference type="Pfam" id="PF13411">
    <property type="entry name" value="MerR_1"/>
    <property type="match status" value="1"/>
</dbReference>
<keyword evidence="7" id="KW-1185">Reference proteome</keyword>
<evidence type="ECO:0000256" key="4">
    <source>
        <dbReference type="ARBA" id="ARBA00023163"/>
    </source>
</evidence>
<proteinExistence type="predicted"/>
<evidence type="ECO:0000313" key="6">
    <source>
        <dbReference type="EMBL" id="SCL56286.1"/>
    </source>
</evidence>
<dbReference type="Gene3D" id="1.10.1660.10">
    <property type="match status" value="1"/>
</dbReference>
<keyword evidence="3 6" id="KW-0238">DNA-binding</keyword>
<dbReference type="OrthoDB" id="9802039at2"/>
<dbReference type="GO" id="GO:0003677">
    <property type="term" value="F:DNA binding"/>
    <property type="evidence" value="ECO:0007669"/>
    <property type="project" value="UniProtKB-KW"/>
</dbReference>
<dbReference type="STRING" id="47854.GA0070603_2175"/>
<keyword evidence="2" id="KW-0805">Transcription regulation</keyword>
<name>A0A1C6UQH8_9ACTN</name>
<dbReference type="EMBL" id="FMIB01000002">
    <property type="protein sequence ID" value="SCL56286.1"/>
    <property type="molecule type" value="Genomic_DNA"/>
</dbReference>
<dbReference type="Proteomes" id="UP000198605">
    <property type="component" value="Unassembled WGS sequence"/>
</dbReference>
<keyword evidence="1" id="KW-0678">Repressor</keyword>
<dbReference type="InterPro" id="IPR047057">
    <property type="entry name" value="MerR_fam"/>
</dbReference>
<dbReference type="SUPFAM" id="SSF46955">
    <property type="entry name" value="Putative DNA-binding domain"/>
    <property type="match status" value="1"/>
</dbReference>
<dbReference type="SMART" id="SM00422">
    <property type="entry name" value="HTH_MERR"/>
    <property type="match status" value="1"/>
</dbReference>
<evidence type="ECO:0000256" key="2">
    <source>
        <dbReference type="ARBA" id="ARBA00023015"/>
    </source>
</evidence>
<accession>A0A1C6UQH8</accession>